<evidence type="ECO:0000313" key="1">
    <source>
        <dbReference type="EMBL" id="KAG0429343.1"/>
    </source>
</evidence>
<reference evidence="1 2" key="1">
    <citation type="journal article" date="2020" name="Cell">
        <title>Large-Scale Comparative Analyses of Tick Genomes Elucidate Their Genetic Diversity and Vector Capacities.</title>
        <authorList>
            <consortium name="Tick Genome and Microbiome Consortium (TIGMIC)"/>
            <person name="Jia N."/>
            <person name="Wang J."/>
            <person name="Shi W."/>
            <person name="Du L."/>
            <person name="Sun Y."/>
            <person name="Zhan W."/>
            <person name="Jiang J.F."/>
            <person name="Wang Q."/>
            <person name="Zhang B."/>
            <person name="Ji P."/>
            <person name="Bell-Sakyi L."/>
            <person name="Cui X.M."/>
            <person name="Yuan T.T."/>
            <person name="Jiang B.G."/>
            <person name="Yang W.F."/>
            <person name="Lam T.T."/>
            <person name="Chang Q.C."/>
            <person name="Ding S.J."/>
            <person name="Wang X.J."/>
            <person name="Zhu J.G."/>
            <person name="Ruan X.D."/>
            <person name="Zhao L."/>
            <person name="Wei J.T."/>
            <person name="Ye R.Z."/>
            <person name="Que T.C."/>
            <person name="Du C.H."/>
            <person name="Zhou Y.H."/>
            <person name="Cheng J.X."/>
            <person name="Dai P.F."/>
            <person name="Guo W.B."/>
            <person name="Han X.H."/>
            <person name="Huang E.J."/>
            <person name="Li L.F."/>
            <person name="Wei W."/>
            <person name="Gao Y.C."/>
            <person name="Liu J.Z."/>
            <person name="Shao H.Z."/>
            <person name="Wang X."/>
            <person name="Wang C.C."/>
            <person name="Yang T.C."/>
            <person name="Huo Q.B."/>
            <person name="Li W."/>
            <person name="Chen H.Y."/>
            <person name="Chen S.E."/>
            <person name="Zhou L.G."/>
            <person name="Ni X.B."/>
            <person name="Tian J.H."/>
            <person name="Sheng Y."/>
            <person name="Liu T."/>
            <person name="Pan Y.S."/>
            <person name="Xia L.Y."/>
            <person name="Li J."/>
            <person name="Zhao F."/>
            <person name="Cao W.C."/>
        </authorList>
    </citation>
    <scope>NUCLEOTIDE SEQUENCE [LARGE SCALE GENOMIC DNA]</scope>
    <source>
        <strain evidence="1">Iper-2018</strain>
    </source>
</reference>
<sequence>PEFKPLECRCCREMGRKLTDLQLRSHIETWLDIQRSRRLPGYIKAGRKESRLDVPHIAPFRIPALSVVPDYLVVAAPTGVFRHDCQVARDLGGAGPCKRRRGTARGRKHTAQSTR</sequence>
<feature type="non-terminal residue" evidence="1">
    <location>
        <position position="1"/>
    </location>
</feature>
<proteinExistence type="predicted"/>
<protein>
    <submittedName>
        <fullName evidence="1">Uncharacterized protein</fullName>
    </submittedName>
</protein>
<name>A0AC60Q6Q5_IXOPE</name>
<evidence type="ECO:0000313" key="2">
    <source>
        <dbReference type="Proteomes" id="UP000805193"/>
    </source>
</evidence>
<organism evidence="1 2">
    <name type="scientific">Ixodes persulcatus</name>
    <name type="common">Taiga tick</name>
    <dbReference type="NCBI Taxonomy" id="34615"/>
    <lineage>
        <taxon>Eukaryota</taxon>
        <taxon>Metazoa</taxon>
        <taxon>Ecdysozoa</taxon>
        <taxon>Arthropoda</taxon>
        <taxon>Chelicerata</taxon>
        <taxon>Arachnida</taxon>
        <taxon>Acari</taxon>
        <taxon>Parasitiformes</taxon>
        <taxon>Ixodida</taxon>
        <taxon>Ixodoidea</taxon>
        <taxon>Ixodidae</taxon>
        <taxon>Ixodinae</taxon>
        <taxon>Ixodes</taxon>
    </lineage>
</organism>
<accession>A0AC60Q6Q5</accession>
<dbReference type="Proteomes" id="UP000805193">
    <property type="component" value="Unassembled WGS sequence"/>
</dbReference>
<keyword evidence="2" id="KW-1185">Reference proteome</keyword>
<dbReference type="EMBL" id="JABSTQ010009419">
    <property type="protein sequence ID" value="KAG0429343.1"/>
    <property type="molecule type" value="Genomic_DNA"/>
</dbReference>
<feature type="non-terminal residue" evidence="1">
    <location>
        <position position="115"/>
    </location>
</feature>
<comment type="caution">
    <text evidence="1">The sequence shown here is derived from an EMBL/GenBank/DDBJ whole genome shotgun (WGS) entry which is preliminary data.</text>
</comment>
<gene>
    <name evidence="1" type="ORF">HPB47_023748</name>
</gene>